<name>A0A3M7Q8M1_BRAPC</name>
<evidence type="ECO:0000313" key="1">
    <source>
        <dbReference type="EMBL" id="RNA07750.1"/>
    </source>
</evidence>
<proteinExistence type="predicted"/>
<gene>
    <name evidence="1" type="ORF">BpHYR1_005533</name>
</gene>
<dbReference type="AlphaFoldDB" id="A0A3M7Q8M1"/>
<protein>
    <submittedName>
        <fullName evidence="1">Uncharacterized protein</fullName>
    </submittedName>
</protein>
<sequence length="65" mass="7620">MLETKLVKCIIKFSPMILTNYNKLNGNNECILAKYFPNQAFSMNKMNTLSDQFHLKLDIYKLALF</sequence>
<reference evidence="1 2" key="1">
    <citation type="journal article" date="2018" name="Sci. Rep.">
        <title>Genomic signatures of local adaptation to the degree of environmental predictability in rotifers.</title>
        <authorList>
            <person name="Franch-Gras L."/>
            <person name="Hahn C."/>
            <person name="Garcia-Roger E.M."/>
            <person name="Carmona M.J."/>
            <person name="Serra M."/>
            <person name="Gomez A."/>
        </authorList>
    </citation>
    <scope>NUCLEOTIDE SEQUENCE [LARGE SCALE GENOMIC DNA]</scope>
    <source>
        <strain evidence="1">HYR1</strain>
    </source>
</reference>
<keyword evidence="2" id="KW-1185">Reference proteome</keyword>
<comment type="caution">
    <text evidence="1">The sequence shown here is derived from an EMBL/GenBank/DDBJ whole genome shotgun (WGS) entry which is preliminary data.</text>
</comment>
<accession>A0A3M7Q8M1</accession>
<evidence type="ECO:0000313" key="2">
    <source>
        <dbReference type="Proteomes" id="UP000276133"/>
    </source>
</evidence>
<dbReference type="Proteomes" id="UP000276133">
    <property type="component" value="Unassembled WGS sequence"/>
</dbReference>
<dbReference type="EMBL" id="REGN01006951">
    <property type="protein sequence ID" value="RNA07750.1"/>
    <property type="molecule type" value="Genomic_DNA"/>
</dbReference>
<organism evidence="1 2">
    <name type="scientific">Brachionus plicatilis</name>
    <name type="common">Marine rotifer</name>
    <name type="synonym">Brachionus muelleri</name>
    <dbReference type="NCBI Taxonomy" id="10195"/>
    <lineage>
        <taxon>Eukaryota</taxon>
        <taxon>Metazoa</taxon>
        <taxon>Spiralia</taxon>
        <taxon>Gnathifera</taxon>
        <taxon>Rotifera</taxon>
        <taxon>Eurotatoria</taxon>
        <taxon>Monogononta</taxon>
        <taxon>Pseudotrocha</taxon>
        <taxon>Ploima</taxon>
        <taxon>Brachionidae</taxon>
        <taxon>Brachionus</taxon>
    </lineage>
</organism>